<dbReference type="InterPro" id="IPR008798">
    <property type="entry name" value="Avirulence_B/C"/>
</dbReference>
<gene>
    <name evidence="2" type="ORF">SAMN06265795_10859</name>
</gene>
<sequence length="606" mass="66722">MSFPLTVTDRSGLLAGSRQAHFVQEPAAALITIHDKNNSIDQLARGQKPLQEVRHEEPVVVKRGSRQIKTWLLEQQNWDASTKRWRTVAIFADGYVEGPANRDGQEDSVRQKRLLITDGTGKPLTDPETARKRIQEIILNGGWTKLTAEQAQTIQERHAQVVTGPVKPTEFQKFKPRLPLTESQLQGMNMAQRYRWLAQAASRDVGKEAGTQLRQLLTPEAVGLLLGVAALQGSGAGIVALLINTGLNIEQARQIAQKVYEITQAMGSNNVYDLDQAAAKLAQVFGLFILLTGTAGVAKLLQALKGAAVRKNVESNPKTSRPPSNSASSRSASQGSRAIAPLSEREAGLVHQVPGFTRAPEIGKAFSQYMHGATVKLAKEVKAGRIKVEELWGALTKARYEIQKGIKREGAEDFNVDRLNMPEHMQVISSTNILTDSRYRPYANRIFKLFPDTRSWPDGQLRADMTGKIGREEIRLTSYEGSFNLRNGSVTALVIKSPLAIVLKKIFAHVGTLTKAALQEKNETIALAYLAQIHWWLAQACPNGRGSAAVAEAFVRTIALARGMKLGEWKVAPDLEALFMRMDDYVAAYPGFFENVSNIKNPPRGQ</sequence>
<dbReference type="Proteomes" id="UP000198284">
    <property type="component" value="Unassembled WGS sequence"/>
</dbReference>
<name>A0A239I1M0_9BURK</name>
<dbReference type="EMBL" id="FZOT01000008">
    <property type="protein sequence ID" value="SNS87272.1"/>
    <property type="molecule type" value="Genomic_DNA"/>
</dbReference>
<feature type="region of interest" description="Disordered" evidence="1">
    <location>
        <begin position="311"/>
        <end position="338"/>
    </location>
</feature>
<reference evidence="2 3" key="1">
    <citation type="submission" date="2017-06" db="EMBL/GenBank/DDBJ databases">
        <authorList>
            <person name="Kim H.J."/>
            <person name="Triplett B.A."/>
        </authorList>
    </citation>
    <scope>NUCLEOTIDE SEQUENCE [LARGE SCALE GENOMIC DNA]</scope>
    <source>
        <strain evidence="2 3">U15</strain>
    </source>
</reference>
<dbReference type="RefSeq" id="WP_089399833.1">
    <property type="nucleotide sequence ID" value="NZ_FZOT01000008.1"/>
</dbReference>
<organism evidence="2 3">
    <name type="scientific">Noviherbaspirillum humi</name>
    <dbReference type="NCBI Taxonomy" id="1688639"/>
    <lineage>
        <taxon>Bacteria</taxon>
        <taxon>Pseudomonadati</taxon>
        <taxon>Pseudomonadota</taxon>
        <taxon>Betaproteobacteria</taxon>
        <taxon>Burkholderiales</taxon>
        <taxon>Oxalobacteraceae</taxon>
        <taxon>Noviherbaspirillum</taxon>
    </lineage>
</organism>
<feature type="compositionally biased region" description="Low complexity" evidence="1">
    <location>
        <begin position="321"/>
        <end position="338"/>
    </location>
</feature>
<proteinExistence type="predicted"/>
<evidence type="ECO:0000313" key="3">
    <source>
        <dbReference type="Proteomes" id="UP000198284"/>
    </source>
</evidence>
<evidence type="ECO:0000256" key="1">
    <source>
        <dbReference type="SAM" id="MobiDB-lite"/>
    </source>
</evidence>
<evidence type="ECO:0000313" key="2">
    <source>
        <dbReference type="EMBL" id="SNS87272.1"/>
    </source>
</evidence>
<dbReference type="OrthoDB" id="6003210at2"/>
<dbReference type="Pfam" id="PF05394">
    <property type="entry name" value="AvrB_AvrC"/>
    <property type="match status" value="1"/>
</dbReference>
<keyword evidence="3" id="KW-1185">Reference proteome</keyword>
<dbReference type="SUPFAM" id="SSF103383">
    <property type="entry name" value="Antivirulence factor"/>
    <property type="match status" value="1"/>
</dbReference>
<dbReference type="AlphaFoldDB" id="A0A239I1M0"/>
<dbReference type="InterPro" id="IPR036231">
    <property type="entry name" value="Avirulence_B/C_sf"/>
</dbReference>
<dbReference type="Gene3D" id="1.10.3290.20">
    <property type="match status" value="1"/>
</dbReference>
<accession>A0A239I1M0</accession>
<protein>
    <submittedName>
        <fullName evidence="2">Avirulence protein</fullName>
    </submittedName>
</protein>